<feature type="region of interest" description="Disordered" evidence="1">
    <location>
        <begin position="234"/>
        <end position="329"/>
    </location>
</feature>
<sequence>MDTYQCFTGVVIIWVAVVLMLDVIRDSRGFDSPLGLHAGLQVLTFLSDALGCFLEIESRCGDFSLLWVVAFNAGLLGSQADGSWACRHKLMHLHTGRPGGGQTTPAILVPVSRSAEDPRSIRAQVTNWRLCDFSLLWVVAFNAGLLGSHADGSGACRHKLMHLHGPETASEKFPAFDPENFEERFQELMLLPKTSINYPTITGSARHGTAFVTPMITGGGRRGTGRRRPEVVAVGGGRQAAGGISRQETHGGKAVDGRWRDACGKGGGRRALRRAGDGRWRAAGSGTGGGRRATRWATGGRRRATGGSAPSRHRHTGTAEAGDGTGSDG</sequence>
<organism evidence="3 4">
    <name type="scientific">Mycena pura</name>
    <dbReference type="NCBI Taxonomy" id="153505"/>
    <lineage>
        <taxon>Eukaryota</taxon>
        <taxon>Fungi</taxon>
        <taxon>Dikarya</taxon>
        <taxon>Basidiomycota</taxon>
        <taxon>Agaricomycotina</taxon>
        <taxon>Agaricomycetes</taxon>
        <taxon>Agaricomycetidae</taxon>
        <taxon>Agaricales</taxon>
        <taxon>Marasmiineae</taxon>
        <taxon>Mycenaceae</taxon>
        <taxon>Mycena</taxon>
    </lineage>
</organism>
<proteinExistence type="predicted"/>
<evidence type="ECO:0000313" key="4">
    <source>
        <dbReference type="Proteomes" id="UP001219525"/>
    </source>
</evidence>
<reference evidence="3" key="1">
    <citation type="submission" date="2023-03" db="EMBL/GenBank/DDBJ databases">
        <title>Massive genome expansion in bonnet fungi (Mycena s.s.) driven by repeated elements and novel gene families across ecological guilds.</title>
        <authorList>
            <consortium name="Lawrence Berkeley National Laboratory"/>
            <person name="Harder C.B."/>
            <person name="Miyauchi S."/>
            <person name="Viragh M."/>
            <person name="Kuo A."/>
            <person name="Thoen E."/>
            <person name="Andreopoulos B."/>
            <person name="Lu D."/>
            <person name="Skrede I."/>
            <person name="Drula E."/>
            <person name="Henrissat B."/>
            <person name="Morin E."/>
            <person name="Kohler A."/>
            <person name="Barry K."/>
            <person name="LaButti K."/>
            <person name="Morin E."/>
            <person name="Salamov A."/>
            <person name="Lipzen A."/>
            <person name="Mereny Z."/>
            <person name="Hegedus B."/>
            <person name="Baldrian P."/>
            <person name="Stursova M."/>
            <person name="Weitz H."/>
            <person name="Taylor A."/>
            <person name="Grigoriev I.V."/>
            <person name="Nagy L.G."/>
            <person name="Martin F."/>
            <person name="Kauserud H."/>
        </authorList>
    </citation>
    <scope>NUCLEOTIDE SEQUENCE</scope>
    <source>
        <strain evidence="3">9144</strain>
    </source>
</reference>
<feature type="transmembrane region" description="Helical" evidence="2">
    <location>
        <begin position="6"/>
        <end position="24"/>
    </location>
</feature>
<keyword evidence="4" id="KW-1185">Reference proteome</keyword>
<dbReference type="Proteomes" id="UP001219525">
    <property type="component" value="Unassembled WGS sequence"/>
</dbReference>
<comment type="caution">
    <text evidence="3">The sequence shown here is derived from an EMBL/GenBank/DDBJ whole genome shotgun (WGS) entry which is preliminary data.</text>
</comment>
<dbReference type="AlphaFoldDB" id="A0AAD6Y2F6"/>
<name>A0AAD6Y2F6_9AGAR</name>
<keyword evidence="2" id="KW-0812">Transmembrane</keyword>
<evidence type="ECO:0000313" key="3">
    <source>
        <dbReference type="EMBL" id="KAJ7193441.1"/>
    </source>
</evidence>
<accession>A0AAD6Y2F6</accession>
<evidence type="ECO:0000256" key="2">
    <source>
        <dbReference type="SAM" id="Phobius"/>
    </source>
</evidence>
<keyword evidence="2" id="KW-0472">Membrane</keyword>
<evidence type="ECO:0000256" key="1">
    <source>
        <dbReference type="SAM" id="MobiDB-lite"/>
    </source>
</evidence>
<feature type="compositionally biased region" description="Basic and acidic residues" evidence="1">
    <location>
        <begin position="247"/>
        <end position="263"/>
    </location>
</feature>
<protein>
    <submittedName>
        <fullName evidence="3">Uncharacterized protein</fullName>
    </submittedName>
</protein>
<feature type="compositionally biased region" description="Low complexity" evidence="1">
    <location>
        <begin position="295"/>
        <end position="309"/>
    </location>
</feature>
<dbReference type="EMBL" id="JARJCW010000108">
    <property type="protein sequence ID" value="KAJ7193441.1"/>
    <property type="molecule type" value="Genomic_DNA"/>
</dbReference>
<gene>
    <name evidence="3" type="ORF">GGX14DRAFT_405507</name>
</gene>
<keyword evidence="2" id="KW-1133">Transmembrane helix</keyword>